<accession>A0A523UQ10</accession>
<dbReference type="Gene3D" id="3.30.300.20">
    <property type="match status" value="1"/>
</dbReference>
<organism evidence="1 2">
    <name type="scientific">candidate division TA06 bacterium</name>
    <dbReference type="NCBI Taxonomy" id="2250710"/>
    <lineage>
        <taxon>Bacteria</taxon>
        <taxon>Bacteria division TA06</taxon>
    </lineage>
</organism>
<sequence length="153" mass="17260">MEPRIYEYKSSTKWTGGHKGRLSSEEKHSIEVACPPEFGGDPGYWTPEHLFVSSVEVCILTTFLSIFEKSGGNLVSYESQAVGKASMKNWVFQFNDVDIMPTVVVETEEDVRKAEEAMERAVNECLITKSLKFKPKVRPRVQSVRSHDKKGDG</sequence>
<dbReference type="PANTHER" id="PTHR42830:SF2">
    <property type="entry name" value="OSMC_OHR FAMILY PROTEIN"/>
    <property type="match status" value="1"/>
</dbReference>
<dbReference type="AlphaFoldDB" id="A0A523UQ10"/>
<dbReference type="PANTHER" id="PTHR42830">
    <property type="entry name" value="OSMOTICALLY INDUCIBLE FAMILY PROTEIN"/>
    <property type="match status" value="1"/>
</dbReference>
<evidence type="ECO:0000313" key="2">
    <source>
        <dbReference type="Proteomes" id="UP000315525"/>
    </source>
</evidence>
<dbReference type="InterPro" id="IPR003718">
    <property type="entry name" value="OsmC/Ohr_fam"/>
</dbReference>
<dbReference type="InterPro" id="IPR015946">
    <property type="entry name" value="KH_dom-like_a/b"/>
</dbReference>
<comment type="caution">
    <text evidence="1">The sequence shown here is derived from an EMBL/GenBank/DDBJ whole genome shotgun (WGS) entry which is preliminary data.</text>
</comment>
<gene>
    <name evidence="1" type="ORF">E3J62_09785</name>
</gene>
<protein>
    <submittedName>
        <fullName evidence="1">OsmC family peroxiredoxin</fullName>
    </submittedName>
</protein>
<evidence type="ECO:0000313" key="1">
    <source>
        <dbReference type="EMBL" id="TET44596.1"/>
    </source>
</evidence>
<dbReference type="Proteomes" id="UP000315525">
    <property type="component" value="Unassembled WGS sequence"/>
</dbReference>
<dbReference type="EMBL" id="SOJN01000119">
    <property type="protein sequence ID" value="TET44596.1"/>
    <property type="molecule type" value="Genomic_DNA"/>
</dbReference>
<name>A0A523UQ10_UNCT6</name>
<dbReference type="InterPro" id="IPR036102">
    <property type="entry name" value="OsmC/Ohrsf"/>
</dbReference>
<proteinExistence type="predicted"/>
<dbReference type="Pfam" id="PF02566">
    <property type="entry name" value="OsmC"/>
    <property type="match status" value="1"/>
</dbReference>
<reference evidence="1 2" key="1">
    <citation type="submission" date="2019-03" db="EMBL/GenBank/DDBJ databases">
        <title>Metabolic potential of uncultured bacteria and archaea associated with petroleum seepage in deep-sea sediments.</title>
        <authorList>
            <person name="Dong X."/>
            <person name="Hubert C."/>
        </authorList>
    </citation>
    <scope>NUCLEOTIDE SEQUENCE [LARGE SCALE GENOMIC DNA]</scope>
    <source>
        <strain evidence="1">E44_bin18</strain>
    </source>
</reference>
<dbReference type="InterPro" id="IPR052707">
    <property type="entry name" value="OsmC_Ohr_Peroxiredoxin"/>
</dbReference>
<dbReference type="SUPFAM" id="SSF82784">
    <property type="entry name" value="OsmC-like"/>
    <property type="match status" value="1"/>
</dbReference>